<evidence type="ECO:0000256" key="4">
    <source>
        <dbReference type="ARBA" id="ARBA00022490"/>
    </source>
</evidence>
<feature type="compositionally biased region" description="Basic and acidic residues" evidence="5">
    <location>
        <begin position="199"/>
        <end position="208"/>
    </location>
</feature>
<evidence type="ECO:0000256" key="1">
    <source>
        <dbReference type="ARBA" id="ARBA00004496"/>
    </source>
</evidence>
<proteinExistence type="inferred from homology"/>
<comment type="caution">
    <text evidence="7">The sequence shown here is derived from an EMBL/GenBank/DDBJ whole genome shotgun (WGS) entry which is preliminary data.</text>
</comment>
<feature type="region of interest" description="Disordered" evidence="5">
    <location>
        <begin position="195"/>
        <end position="216"/>
    </location>
</feature>
<keyword evidence="8" id="KW-1185">Reference proteome</keyword>
<reference evidence="7 8" key="1">
    <citation type="submission" date="2020-03" db="EMBL/GenBank/DDBJ databases">
        <title>Roseomonas selenitidurans sp. nov. isolated from soil.</title>
        <authorList>
            <person name="Liu H."/>
        </authorList>
    </citation>
    <scope>NUCLEOTIDE SEQUENCE [LARGE SCALE GENOMIC DNA]</scope>
    <source>
        <strain evidence="7 8">JCM 15073</strain>
    </source>
</reference>
<dbReference type="Proteomes" id="UP000765160">
    <property type="component" value="Unassembled WGS sequence"/>
</dbReference>
<evidence type="ECO:0000313" key="8">
    <source>
        <dbReference type="Proteomes" id="UP000765160"/>
    </source>
</evidence>
<evidence type="ECO:0000256" key="3">
    <source>
        <dbReference type="ARBA" id="ARBA00018111"/>
    </source>
</evidence>
<evidence type="ECO:0000259" key="6">
    <source>
        <dbReference type="Pfam" id="PF02631"/>
    </source>
</evidence>
<dbReference type="Pfam" id="PF02631">
    <property type="entry name" value="RecX_HTH2"/>
    <property type="match status" value="1"/>
</dbReference>
<feature type="compositionally biased region" description="Low complexity" evidence="5">
    <location>
        <begin position="8"/>
        <end position="18"/>
    </location>
</feature>
<evidence type="ECO:0000256" key="2">
    <source>
        <dbReference type="ARBA" id="ARBA00009695"/>
    </source>
</evidence>
<dbReference type="InterPro" id="IPR053924">
    <property type="entry name" value="RecX_HTH_2nd"/>
</dbReference>
<feature type="compositionally biased region" description="Pro residues" evidence="5">
    <location>
        <begin position="24"/>
        <end position="35"/>
    </location>
</feature>
<protein>
    <recommendedName>
        <fullName evidence="3">Regulatory protein RecX</fullName>
    </recommendedName>
</protein>
<comment type="subcellular location">
    <subcellularLocation>
        <location evidence="1">Cytoplasm</location>
    </subcellularLocation>
</comment>
<evidence type="ECO:0000313" key="7">
    <source>
        <dbReference type="EMBL" id="NKE43513.1"/>
    </source>
</evidence>
<keyword evidence="4" id="KW-0963">Cytoplasm</keyword>
<dbReference type="Gene3D" id="1.10.10.10">
    <property type="entry name" value="Winged helix-like DNA-binding domain superfamily/Winged helix DNA-binding domain"/>
    <property type="match status" value="1"/>
</dbReference>
<dbReference type="InterPro" id="IPR036388">
    <property type="entry name" value="WH-like_DNA-bd_sf"/>
</dbReference>
<name>A0ABX1ESK5_9PROT</name>
<evidence type="ECO:0000256" key="5">
    <source>
        <dbReference type="SAM" id="MobiDB-lite"/>
    </source>
</evidence>
<feature type="region of interest" description="Disordered" evidence="5">
    <location>
        <begin position="1"/>
        <end position="37"/>
    </location>
</feature>
<comment type="similarity">
    <text evidence="2">Belongs to the RecX family.</text>
</comment>
<accession>A0ABX1ESK5</accession>
<gene>
    <name evidence="7" type="ORF">HB662_01900</name>
</gene>
<dbReference type="EMBL" id="JAAVTX010000001">
    <property type="protein sequence ID" value="NKE43513.1"/>
    <property type="molecule type" value="Genomic_DNA"/>
</dbReference>
<organism evidence="7 8">
    <name type="scientific">Falsiroseomonas frigidaquae</name>
    <dbReference type="NCBI Taxonomy" id="487318"/>
    <lineage>
        <taxon>Bacteria</taxon>
        <taxon>Pseudomonadati</taxon>
        <taxon>Pseudomonadota</taxon>
        <taxon>Alphaproteobacteria</taxon>
        <taxon>Acetobacterales</taxon>
        <taxon>Roseomonadaceae</taxon>
        <taxon>Falsiroseomonas</taxon>
    </lineage>
</organism>
<sequence>MRQHSRPTTRPTARTTARTARDPNAPPRPPGPPPGEARLREAATAHLARYAATEAGLRRVLARRVDRWARAAEAFGMQELAPLIAAAKQAAAEVARQMAVAGTVNDTTFAESRARRLLRSGRSRRAALAHLAQKGVDAETAAAALPEGEAAETDAALALCRRRRIGPFGDPDASPEARLKALATLARAGFGRGTAETALRMDPEEAEGRLLSFKRG</sequence>
<feature type="domain" description="RecX second three-helical" evidence="6">
    <location>
        <begin position="105"/>
        <end position="145"/>
    </location>
</feature>